<dbReference type="SMART" id="SM00380">
    <property type="entry name" value="AP2"/>
    <property type="match status" value="1"/>
</dbReference>
<comment type="subcellular location">
    <subcellularLocation>
        <location evidence="1">Nucleus</location>
    </subcellularLocation>
</comment>
<feature type="region of interest" description="Disordered" evidence="6">
    <location>
        <begin position="80"/>
        <end position="114"/>
    </location>
</feature>
<evidence type="ECO:0000256" key="3">
    <source>
        <dbReference type="ARBA" id="ARBA00023125"/>
    </source>
</evidence>
<accession>A0A8J2SUA7</accession>
<dbReference type="OrthoDB" id="1931494at2759"/>
<gene>
    <name evidence="8" type="ORF">PECAL_5P16680</name>
</gene>
<evidence type="ECO:0000256" key="4">
    <source>
        <dbReference type="ARBA" id="ARBA00023163"/>
    </source>
</evidence>
<evidence type="ECO:0000256" key="1">
    <source>
        <dbReference type="ARBA" id="ARBA00004123"/>
    </source>
</evidence>
<evidence type="ECO:0000313" key="8">
    <source>
        <dbReference type="EMBL" id="CAH0377088.1"/>
    </source>
</evidence>
<dbReference type="Proteomes" id="UP000789595">
    <property type="component" value="Unassembled WGS sequence"/>
</dbReference>
<dbReference type="GO" id="GO:0005634">
    <property type="term" value="C:nucleus"/>
    <property type="evidence" value="ECO:0007669"/>
    <property type="project" value="UniProtKB-SubCell"/>
</dbReference>
<evidence type="ECO:0000256" key="2">
    <source>
        <dbReference type="ARBA" id="ARBA00023015"/>
    </source>
</evidence>
<dbReference type="InterPro" id="IPR001471">
    <property type="entry name" value="AP2/ERF_dom"/>
</dbReference>
<keyword evidence="9" id="KW-1185">Reference proteome</keyword>
<comment type="caution">
    <text evidence="8">The sequence shown here is derived from an EMBL/GenBank/DDBJ whole genome shotgun (WGS) entry which is preliminary data.</text>
</comment>
<name>A0A8J2SUA7_9STRA</name>
<feature type="domain" description="AP2/ERF" evidence="7">
    <location>
        <begin position="176"/>
        <end position="233"/>
    </location>
</feature>
<evidence type="ECO:0000313" key="9">
    <source>
        <dbReference type="Proteomes" id="UP000789595"/>
    </source>
</evidence>
<feature type="compositionally biased region" description="Polar residues" evidence="6">
    <location>
        <begin position="335"/>
        <end position="352"/>
    </location>
</feature>
<evidence type="ECO:0000259" key="7">
    <source>
        <dbReference type="SMART" id="SM00380"/>
    </source>
</evidence>
<feature type="compositionally biased region" description="Acidic residues" evidence="6">
    <location>
        <begin position="158"/>
        <end position="169"/>
    </location>
</feature>
<keyword evidence="4" id="KW-0804">Transcription</keyword>
<keyword evidence="2" id="KW-0805">Transcription regulation</keyword>
<protein>
    <recommendedName>
        <fullName evidence="7">AP2/ERF domain-containing protein</fullName>
    </recommendedName>
</protein>
<feature type="region of interest" description="Disordered" evidence="6">
    <location>
        <begin position="335"/>
        <end position="361"/>
    </location>
</feature>
<evidence type="ECO:0000256" key="6">
    <source>
        <dbReference type="SAM" id="MobiDB-lite"/>
    </source>
</evidence>
<organism evidence="8 9">
    <name type="scientific">Pelagomonas calceolata</name>
    <dbReference type="NCBI Taxonomy" id="35677"/>
    <lineage>
        <taxon>Eukaryota</taxon>
        <taxon>Sar</taxon>
        <taxon>Stramenopiles</taxon>
        <taxon>Ochrophyta</taxon>
        <taxon>Pelagophyceae</taxon>
        <taxon>Pelagomonadales</taxon>
        <taxon>Pelagomonadaceae</taxon>
        <taxon>Pelagomonas</taxon>
    </lineage>
</organism>
<dbReference type="EMBL" id="CAKKNE010000005">
    <property type="protein sequence ID" value="CAH0377088.1"/>
    <property type="molecule type" value="Genomic_DNA"/>
</dbReference>
<reference evidence="8" key="1">
    <citation type="submission" date="2021-11" db="EMBL/GenBank/DDBJ databases">
        <authorList>
            <consortium name="Genoscope - CEA"/>
            <person name="William W."/>
        </authorList>
    </citation>
    <scope>NUCLEOTIDE SEQUENCE</scope>
</reference>
<dbReference type="SUPFAM" id="SSF54171">
    <property type="entry name" value="DNA-binding domain"/>
    <property type="match status" value="1"/>
</dbReference>
<dbReference type="Gene3D" id="3.30.730.10">
    <property type="entry name" value="AP2/ERF domain"/>
    <property type="match status" value="1"/>
</dbReference>
<proteinExistence type="predicted"/>
<feature type="region of interest" description="Disordered" evidence="6">
    <location>
        <begin position="223"/>
        <end position="260"/>
    </location>
</feature>
<dbReference type="GO" id="GO:0003700">
    <property type="term" value="F:DNA-binding transcription factor activity"/>
    <property type="evidence" value="ECO:0007669"/>
    <property type="project" value="InterPro"/>
</dbReference>
<evidence type="ECO:0000256" key="5">
    <source>
        <dbReference type="ARBA" id="ARBA00023242"/>
    </source>
</evidence>
<dbReference type="GO" id="GO:0003677">
    <property type="term" value="F:DNA binding"/>
    <property type="evidence" value="ECO:0007669"/>
    <property type="project" value="UniProtKB-KW"/>
</dbReference>
<sequence>MSHLLKQIAQHNAPGPRAAVPVEDRSIRVVLGGQQAAPSLGRRSSGDDDAALAHAEAQRMFGAPPPVDATAAQREAQRLFGGCGRAPPPRQSLHGEPTQTEPEDRRFEPLDPSELPAVGVASENAQTLYETAVVDEPTNRPPRRAASTRPRRYPGESSSEEEEEEDVSDADLSSRKFVGVTTAHGHARARIKHAGEELDLGTFETPELAARAYDAKAREFGRPVNFPRAGEKQAIRQRRAPPKKRARATPPPRVDPPETTFSYDQLMFERDTMRAERDSLLIERDALRSERDTLRGQLSATTAFKDQLLAALLKQRPASSPPNVTASVAISNNTIEMSPTMSNNQTSNQTKPGKNGVRGAQ</sequence>
<keyword evidence="3" id="KW-0238">DNA-binding</keyword>
<keyword evidence="5" id="KW-0539">Nucleus</keyword>
<feature type="region of interest" description="Disordered" evidence="6">
    <location>
        <begin position="129"/>
        <end position="175"/>
    </location>
</feature>
<feature type="compositionally biased region" description="Basic residues" evidence="6">
    <location>
        <begin position="235"/>
        <end position="247"/>
    </location>
</feature>
<dbReference type="InterPro" id="IPR036955">
    <property type="entry name" value="AP2/ERF_dom_sf"/>
</dbReference>
<dbReference type="AlphaFoldDB" id="A0A8J2SUA7"/>
<dbReference type="InterPro" id="IPR016177">
    <property type="entry name" value="DNA-bd_dom_sf"/>
</dbReference>